<dbReference type="RefSeq" id="WP_137623204.1">
    <property type="nucleotide sequence ID" value="NZ_NXLY01000002.1"/>
</dbReference>
<keyword evidence="1" id="KW-0472">Membrane</keyword>
<keyword evidence="1" id="KW-1133">Transmembrane helix</keyword>
<reference evidence="2 3" key="1">
    <citation type="submission" date="2018-05" db="EMBL/GenBank/DDBJ databases">
        <title>Novel Campyloabacter and Helicobacter Species and Strains.</title>
        <authorList>
            <person name="Mannion A.J."/>
            <person name="Shen Z."/>
            <person name="Fox J.G."/>
        </authorList>
    </citation>
    <scope>NUCLEOTIDE SEQUENCE [LARGE SCALE GENOMIC DNA]</scope>
    <source>
        <strain evidence="3">MIT10-5678</strain>
    </source>
</reference>
<feature type="transmembrane region" description="Helical" evidence="1">
    <location>
        <begin position="120"/>
        <end position="139"/>
    </location>
</feature>
<protein>
    <recommendedName>
        <fullName evidence="4">GGDEF domain-containing protein</fullName>
    </recommendedName>
</protein>
<organism evidence="2 3">
    <name type="scientific">Campylobacter taeniopygiae</name>
    <dbReference type="NCBI Taxonomy" id="2510188"/>
    <lineage>
        <taxon>Bacteria</taxon>
        <taxon>Pseudomonadati</taxon>
        <taxon>Campylobacterota</taxon>
        <taxon>Epsilonproteobacteria</taxon>
        <taxon>Campylobacterales</taxon>
        <taxon>Campylobacteraceae</taxon>
        <taxon>Campylobacter</taxon>
    </lineage>
</organism>
<keyword evidence="3" id="KW-1185">Reference proteome</keyword>
<feature type="transmembrane region" description="Helical" evidence="1">
    <location>
        <begin position="6"/>
        <end position="25"/>
    </location>
</feature>
<evidence type="ECO:0000256" key="1">
    <source>
        <dbReference type="SAM" id="Phobius"/>
    </source>
</evidence>
<feature type="transmembrane region" description="Helical" evidence="1">
    <location>
        <begin position="30"/>
        <end position="46"/>
    </location>
</feature>
<evidence type="ECO:0008006" key="4">
    <source>
        <dbReference type="Google" id="ProtNLM"/>
    </source>
</evidence>
<comment type="caution">
    <text evidence="2">The sequence shown here is derived from an EMBL/GenBank/DDBJ whole genome shotgun (WGS) entry which is preliminary data.</text>
</comment>
<accession>A0ABY2TKL7</accession>
<feature type="transmembrane region" description="Helical" evidence="1">
    <location>
        <begin position="169"/>
        <end position="186"/>
    </location>
</feature>
<name>A0ABY2TKL7_9BACT</name>
<feature type="transmembrane region" description="Helical" evidence="1">
    <location>
        <begin position="81"/>
        <end position="100"/>
    </location>
</feature>
<proteinExistence type="predicted"/>
<dbReference type="EMBL" id="NXLY01000002">
    <property type="protein sequence ID" value="TKX34522.1"/>
    <property type="molecule type" value="Genomic_DNA"/>
</dbReference>
<evidence type="ECO:0000313" key="3">
    <source>
        <dbReference type="Proteomes" id="UP000309584"/>
    </source>
</evidence>
<dbReference type="Proteomes" id="UP000309584">
    <property type="component" value="Unassembled WGS sequence"/>
</dbReference>
<sequence>MFFLDFLSYFSLIFEILTLFLAFYFKNTRIFFITLALLIFHLPYFFNSIFQAHLFVSLFLPLIFVLLGVKKISNKILEKSNLSSFLIIIFIAILGFILPNNTNFNASNLDFHLNLILLKPINELAFLFFILCGFILIIQSFKRKEYYLLLAFVGANLQFLFDFFCGVKYFEFASLIFCFVILYQIYQNLFFDALTKLPNEKKLMHYLKGKDHYIIALLHFNELRYTQESYVKLILKQIAKILKRFKTKIFIQNYDFILIFDDKNTALNHLAFLESTLKNTELKLENESFKPEFKLMWEENKDKSLTYILENLREKLS</sequence>
<evidence type="ECO:0000313" key="2">
    <source>
        <dbReference type="EMBL" id="TKX34522.1"/>
    </source>
</evidence>
<feature type="transmembrane region" description="Helical" evidence="1">
    <location>
        <begin position="146"/>
        <end position="163"/>
    </location>
</feature>
<feature type="transmembrane region" description="Helical" evidence="1">
    <location>
        <begin position="52"/>
        <end position="69"/>
    </location>
</feature>
<gene>
    <name evidence="2" type="ORF">CQA75_01035</name>
</gene>
<keyword evidence="1" id="KW-0812">Transmembrane</keyword>